<evidence type="ECO:0008006" key="3">
    <source>
        <dbReference type="Google" id="ProtNLM"/>
    </source>
</evidence>
<dbReference type="Gene3D" id="3.40.50.1440">
    <property type="entry name" value="Tubulin/FtsZ, GTPase domain"/>
    <property type="match status" value="1"/>
</dbReference>
<organism evidence="1 2">
    <name type="scientific">Deinococcus roseus</name>
    <dbReference type="NCBI Taxonomy" id="392414"/>
    <lineage>
        <taxon>Bacteria</taxon>
        <taxon>Thermotogati</taxon>
        <taxon>Deinococcota</taxon>
        <taxon>Deinococci</taxon>
        <taxon>Deinococcales</taxon>
        <taxon>Deinococcaceae</taxon>
        <taxon>Deinococcus</taxon>
    </lineage>
</organism>
<dbReference type="RefSeq" id="WP_189000861.1">
    <property type="nucleotide sequence ID" value="NZ_BMOD01000002.1"/>
</dbReference>
<dbReference type="Proteomes" id="UP000632222">
    <property type="component" value="Unassembled WGS sequence"/>
</dbReference>
<protein>
    <recommendedName>
        <fullName evidence="3">Tubulin like</fullName>
    </recommendedName>
</protein>
<comment type="caution">
    <text evidence="1">The sequence shown here is derived from an EMBL/GenBank/DDBJ whole genome shotgun (WGS) entry which is preliminary data.</text>
</comment>
<name>A0ABQ2CWE5_9DEIO</name>
<dbReference type="EMBL" id="BMOD01000002">
    <property type="protein sequence ID" value="GGJ26101.1"/>
    <property type="molecule type" value="Genomic_DNA"/>
</dbReference>
<proteinExistence type="predicted"/>
<dbReference type="InterPro" id="IPR036525">
    <property type="entry name" value="Tubulin/FtsZ_GTPase_sf"/>
</dbReference>
<accession>A0ABQ2CWE5</accession>
<evidence type="ECO:0000313" key="1">
    <source>
        <dbReference type="EMBL" id="GGJ26101.1"/>
    </source>
</evidence>
<dbReference type="InterPro" id="IPR025904">
    <property type="entry name" value="Tubulin-like"/>
</dbReference>
<keyword evidence="2" id="KW-1185">Reference proteome</keyword>
<dbReference type="Pfam" id="PF13809">
    <property type="entry name" value="Tubulin_2"/>
    <property type="match status" value="1"/>
</dbReference>
<gene>
    <name evidence="1" type="ORF">GCM10008938_10280</name>
</gene>
<reference evidence="2" key="1">
    <citation type="journal article" date="2019" name="Int. J. Syst. Evol. Microbiol.">
        <title>The Global Catalogue of Microorganisms (GCM) 10K type strain sequencing project: providing services to taxonomists for standard genome sequencing and annotation.</title>
        <authorList>
            <consortium name="The Broad Institute Genomics Platform"/>
            <consortium name="The Broad Institute Genome Sequencing Center for Infectious Disease"/>
            <person name="Wu L."/>
            <person name="Ma J."/>
        </authorList>
    </citation>
    <scope>NUCLEOTIDE SEQUENCE [LARGE SCALE GENOMIC DNA]</scope>
    <source>
        <strain evidence="2">JCM 14370</strain>
    </source>
</reference>
<evidence type="ECO:0000313" key="2">
    <source>
        <dbReference type="Proteomes" id="UP000632222"/>
    </source>
</evidence>
<sequence>MQNYRVFKTLVIGLGSTGTRILESLSERIDWEVGALKRAPWVQFLAIETDGSMKSRFNGSDDFRTLGIGPDAYRDIITNPQNYNESIALETWADIDTLRKLTAGAVDTGAGNIRMVGRLALLYPKNFHDIKGAINQRLSRLRDLTIADAKRALNEHNTGIETDLMFASNASTQGEGLRVIVVGTLVGGTCSGTASDMGILLRSIMGNEEKSMAILTLPHPNYTITDESLAEIRKANAYHALVELNQYFLYEDRERYRTIKHPDQMWGQEVLPPDATPYDLAYLVEPRNNRPEDETKLNQAVADRVFLNIFYPETDPMATTVDGGDTPAKRGLAFSFATFGLSTVEYPVRRIIEACKLKVLTHALKQWKGRESEWRAQDELDQLGLTIDHLTTVLLQDDHGGSVKPAVDNKASEVVRNARKDIGRATRALEELRAAFGKEKGDGLKGLVTSTTEGNKKRVAHDLLQNLRRLVDSRLLDYDYGPNYLQVVLDSVPERLSELKGWEPAEAKANAVNGVLDQIESISRNTLLGMFFLKNKAISRLIPLLSKALNDEIKARTQIKVRDAMRDSGYGQRTESGTLSLIETELQPVRKRLQNLKRRLDDQYYLWNERRLRLEGRETSVNGLSLFDAAAGGTVDVEFQNAINDRELEKLSARVINQWTDLKKGLLPELTDPDWLIQPYATGLPPFEPLQLLPLENLAVGPFEQLRQDTRKDVVTRLYEKASPMFDPDAQIASAAKQAEIFLPVQEHLGQSDPYTPIKKRKNVISASNPNEERFARALKTWTNTNPEAKHIQGDDRYRVVMLEEWYKFSLRGSYSIAKLAMSKPDRYPTFFTRRRDDIEWTPISDKERHLLSESEKMVTLALLHEVLRLEGGKLVMEWSAGMGESTDPVQRQRKFLPRIGKASRMLAFSPRDLTGKSLSNANTIIHAQIDRRYQDIVGQYKDRQSGNQAYVLHMQKQLMEGTCRLVQDWDLRQASDAFMEYAKTKEGLLSAILTVFPPDEVLLESLHRYPGDRKPQGGHYQDHEEGYYCKKCGGLVGKTRDDALLNNLRCSYYPDEAQHPFGRAYSLIEDVIRQ</sequence>